<dbReference type="eggNOG" id="COG0790">
    <property type="taxonomic scope" value="Bacteria"/>
</dbReference>
<sequence length="517" mass="55460">MIKGARAGDGECQLVLGKLYLFGRAGLPQSLATALHWLQRAALQNNSEAKLLIGAHIPYELAYPGAAMLMPFYRHAYRAGIRPAGLVLAQLVFGDSACAAEADAALQADALRALEEAARAGLPDALWLLARHGGAAPGVAACTFLPEGQSWLTQAADSGVGAALQEVLEQAWSAGDRPAFLARALPMARRLLERHEAAGHGRKPPQAALALPDLLLLSRCGQVLGLGGAGAEQAEAVRFFELAARGGDRAAQLALGLWFARMDAQGTRLQAGCGAVVNRGVNFKRAIRWLTQAGEQGLADAWFALSRIYIKPEFSQRSVQEAQSCLERAAGMGHSAAQLECGILAWRNRRDAENSDVRAAYWLLKAAAQGSVEAERALRKIAPPATAPYWGQAIGPLAALELAGRQPLLAARLELGRRFQLSRAEALLLDVHGADQGHCLVVDIRASHGRGKRRLVLLRTVQERQALDRLLRLFDGVDCSLDGPEGNYRQRLYRLKTYLLASHPAGAVLPERSLLAA</sequence>
<organism evidence="1 2">
    <name type="scientific">Janthinobacterium agaricidamnosum NBRC 102515 = DSM 9628</name>
    <dbReference type="NCBI Taxonomy" id="1349767"/>
    <lineage>
        <taxon>Bacteria</taxon>
        <taxon>Pseudomonadati</taxon>
        <taxon>Pseudomonadota</taxon>
        <taxon>Betaproteobacteria</taxon>
        <taxon>Burkholderiales</taxon>
        <taxon>Oxalobacteraceae</taxon>
        <taxon>Janthinobacterium</taxon>
    </lineage>
</organism>
<dbReference type="RefSeq" id="WP_244888332.1">
    <property type="nucleotide sequence ID" value="NZ_BCTH01000044.1"/>
</dbReference>
<dbReference type="SMART" id="SM00671">
    <property type="entry name" value="SEL1"/>
    <property type="match status" value="4"/>
</dbReference>
<dbReference type="PANTHER" id="PTHR11102">
    <property type="entry name" value="SEL-1-LIKE PROTEIN"/>
    <property type="match status" value="1"/>
</dbReference>
<dbReference type="InterPro" id="IPR006597">
    <property type="entry name" value="Sel1-like"/>
</dbReference>
<keyword evidence="2" id="KW-1185">Reference proteome</keyword>
<gene>
    <name evidence="1" type="ORF">GJA_5039</name>
</gene>
<reference evidence="1 2" key="1">
    <citation type="journal article" date="2015" name="Genome Announc.">
        <title>Genome Sequence of Mushroom Soft-Rot Pathogen Janthinobacterium agaricidamnosum.</title>
        <authorList>
            <person name="Graupner K."/>
            <person name="Lackner G."/>
            <person name="Hertweck C."/>
        </authorList>
    </citation>
    <scope>NUCLEOTIDE SEQUENCE [LARGE SCALE GENOMIC DNA]</scope>
    <source>
        <strain evidence="2">NBRC 102515 / DSM 9628</strain>
    </source>
</reference>
<proteinExistence type="predicted"/>
<dbReference type="SUPFAM" id="SSF81901">
    <property type="entry name" value="HCP-like"/>
    <property type="match status" value="2"/>
</dbReference>
<name>W0VE11_9BURK</name>
<dbReference type="STRING" id="1349767.GJA_5039"/>
<dbReference type="HOGENOM" id="CLU_511690_0_0_4"/>
<accession>W0VE11</accession>
<dbReference type="InterPro" id="IPR050767">
    <property type="entry name" value="Sel1_AlgK"/>
</dbReference>
<dbReference type="Proteomes" id="UP000027604">
    <property type="component" value="Chromosome I"/>
</dbReference>
<protein>
    <submittedName>
        <fullName evidence="1">Sel1 repeat family protein</fullName>
    </submittedName>
</protein>
<dbReference type="Gene3D" id="1.25.40.10">
    <property type="entry name" value="Tetratricopeptide repeat domain"/>
    <property type="match status" value="2"/>
</dbReference>
<dbReference type="EMBL" id="HG322949">
    <property type="protein sequence ID" value="CDG85638.1"/>
    <property type="molecule type" value="Genomic_DNA"/>
</dbReference>
<dbReference type="KEGG" id="jag:GJA_5039"/>
<evidence type="ECO:0000313" key="2">
    <source>
        <dbReference type="Proteomes" id="UP000027604"/>
    </source>
</evidence>
<dbReference type="InterPro" id="IPR011990">
    <property type="entry name" value="TPR-like_helical_dom_sf"/>
</dbReference>
<dbReference type="PANTHER" id="PTHR11102:SF160">
    <property type="entry name" value="ERAD-ASSOCIATED E3 UBIQUITIN-PROTEIN LIGASE COMPONENT HRD3"/>
    <property type="match status" value="1"/>
</dbReference>
<dbReference type="PATRIC" id="fig|1349767.4.peg.1653"/>
<dbReference type="Pfam" id="PF08238">
    <property type="entry name" value="Sel1"/>
    <property type="match status" value="4"/>
</dbReference>
<dbReference type="AlphaFoldDB" id="W0VE11"/>
<evidence type="ECO:0000313" key="1">
    <source>
        <dbReference type="EMBL" id="CDG85638.1"/>
    </source>
</evidence>